<gene>
    <name evidence="6" type="ORF">BRYFOR_09055</name>
</gene>
<dbReference type="InterPro" id="IPR012925">
    <property type="entry name" value="TipAS_dom"/>
</dbReference>
<keyword evidence="7" id="KW-1185">Reference proteome</keyword>
<dbReference type="CDD" id="cd01106">
    <property type="entry name" value="HTH_TipAL-Mta"/>
    <property type="match status" value="1"/>
</dbReference>
<dbReference type="SMART" id="SM00422">
    <property type="entry name" value="HTH_MERR"/>
    <property type="match status" value="1"/>
</dbReference>
<dbReference type="SUPFAM" id="SSF89082">
    <property type="entry name" value="Antibiotic binding domain of TipA-like multidrug resistance regulators"/>
    <property type="match status" value="1"/>
</dbReference>
<feature type="domain" description="HTH merR-type" evidence="5">
    <location>
        <begin position="1"/>
        <end position="70"/>
    </location>
</feature>
<dbReference type="Gene3D" id="1.10.1660.10">
    <property type="match status" value="1"/>
</dbReference>
<dbReference type="eggNOG" id="COG0789">
    <property type="taxonomic scope" value="Bacteria"/>
</dbReference>
<dbReference type="Pfam" id="PF13411">
    <property type="entry name" value="MerR_1"/>
    <property type="match status" value="1"/>
</dbReference>
<dbReference type="InterPro" id="IPR009061">
    <property type="entry name" value="DNA-bd_dom_put_sf"/>
</dbReference>
<dbReference type="Proteomes" id="UP000005561">
    <property type="component" value="Unassembled WGS sequence"/>
</dbReference>
<evidence type="ECO:0000256" key="4">
    <source>
        <dbReference type="ARBA" id="ARBA00023163"/>
    </source>
</evidence>
<name>C6LK68_9FIRM</name>
<evidence type="ECO:0000313" key="7">
    <source>
        <dbReference type="Proteomes" id="UP000005561"/>
    </source>
</evidence>
<evidence type="ECO:0000259" key="5">
    <source>
        <dbReference type="PROSITE" id="PS50937"/>
    </source>
</evidence>
<evidence type="ECO:0000256" key="1">
    <source>
        <dbReference type="ARBA" id="ARBA00023015"/>
    </source>
</evidence>
<dbReference type="EMBL" id="ACCL02000023">
    <property type="protein sequence ID" value="EET58949.1"/>
    <property type="molecule type" value="Genomic_DNA"/>
</dbReference>
<reference evidence="6" key="1">
    <citation type="submission" date="2009-07" db="EMBL/GenBank/DDBJ databases">
        <authorList>
            <person name="Weinstock G."/>
            <person name="Sodergren E."/>
            <person name="Clifton S."/>
            <person name="Fulton L."/>
            <person name="Fulton B."/>
            <person name="Courtney L."/>
            <person name="Fronick C."/>
            <person name="Harrison M."/>
            <person name="Strong C."/>
            <person name="Farmer C."/>
            <person name="Delahaunty K."/>
            <person name="Markovic C."/>
            <person name="Hall O."/>
            <person name="Minx P."/>
            <person name="Tomlinson C."/>
            <person name="Mitreva M."/>
            <person name="Nelson J."/>
            <person name="Hou S."/>
            <person name="Wollam A."/>
            <person name="Pepin K.H."/>
            <person name="Johnson M."/>
            <person name="Bhonagiri V."/>
            <person name="Nash W.E."/>
            <person name="Warren W."/>
            <person name="Chinwalla A."/>
            <person name="Mardis E.R."/>
            <person name="Wilson R.K."/>
        </authorList>
    </citation>
    <scope>NUCLEOTIDE SEQUENCE [LARGE SCALE GENOMIC DNA]</scope>
    <source>
        <strain evidence="6">DSM 14469</strain>
    </source>
</reference>
<sequence>MRTVKEVSSLTGVSIRALHYYDTIGLLHPAEVTESGYRLYDDKALEKLQMILLFRELKFPLKDIQKILQSTDFDRAKALEQQIALLSLQKEHIENLISLAREIQQTGVKNMLDFSAFDTKKMDDYARRAKEAWGSTEAYQEFEQKAKYRSAREELGLGEGLMDIFREFGQMRDTDVHDGIVQRQVEKLRDYITAHYYQCTPEILQSLGCMYAAGGEFTENIDRAGGTGTAVFVQKAIESFCR</sequence>
<evidence type="ECO:0000256" key="2">
    <source>
        <dbReference type="ARBA" id="ARBA00023125"/>
    </source>
</evidence>
<keyword evidence="2" id="KW-0238">DNA-binding</keyword>
<proteinExistence type="predicted"/>
<dbReference type="PROSITE" id="PS50937">
    <property type="entry name" value="HTH_MERR_2"/>
    <property type="match status" value="1"/>
</dbReference>
<keyword evidence="1" id="KW-0805">Transcription regulation</keyword>
<protein>
    <submittedName>
        <fullName evidence="6">Transcriptional regulator, MerR family</fullName>
    </submittedName>
</protein>
<comment type="caution">
    <text evidence="6">The sequence shown here is derived from an EMBL/GenBank/DDBJ whole genome shotgun (WGS) entry which is preliminary data.</text>
</comment>
<dbReference type="PANTHER" id="PTHR30204">
    <property type="entry name" value="REDOX-CYCLING DRUG-SENSING TRANSCRIPTIONAL ACTIVATOR SOXR"/>
    <property type="match status" value="1"/>
</dbReference>
<dbReference type="Pfam" id="PF07739">
    <property type="entry name" value="TipAS"/>
    <property type="match status" value="1"/>
</dbReference>
<accession>C6LK68</accession>
<dbReference type="InterPro" id="IPR036244">
    <property type="entry name" value="TipA-like_antibiotic-bd"/>
</dbReference>
<dbReference type="PANTHER" id="PTHR30204:SF90">
    <property type="entry name" value="HTH-TYPE TRANSCRIPTIONAL ACTIVATOR MTA"/>
    <property type="match status" value="1"/>
</dbReference>
<dbReference type="InterPro" id="IPR000551">
    <property type="entry name" value="MerR-type_HTH_dom"/>
</dbReference>
<dbReference type="Gene3D" id="1.10.490.50">
    <property type="entry name" value="Antibiotic binding domain of TipA-like multidrug resistance regulators"/>
    <property type="match status" value="1"/>
</dbReference>
<dbReference type="InterPro" id="IPR047057">
    <property type="entry name" value="MerR_fam"/>
</dbReference>
<dbReference type="SUPFAM" id="SSF46955">
    <property type="entry name" value="Putative DNA-binding domain"/>
    <property type="match status" value="1"/>
</dbReference>
<dbReference type="GO" id="GO:0003677">
    <property type="term" value="F:DNA binding"/>
    <property type="evidence" value="ECO:0007669"/>
    <property type="project" value="UniProtKB-KW"/>
</dbReference>
<keyword evidence="3" id="KW-0010">Activator</keyword>
<dbReference type="OrthoDB" id="9814833at2"/>
<dbReference type="RefSeq" id="WP_006863818.1">
    <property type="nucleotide sequence ID" value="NZ_ACCL02000023.1"/>
</dbReference>
<evidence type="ECO:0000313" key="6">
    <source>
        <dbReference type="EMBL" id="EET58949.1"/>
    </source>
</evidence>
<evidence type="ECO:0000256" key="3">
    <source>
        <dbReference type="ARBA" id="ARBA00023159"/>
    </source>
</evidence>
<dbReference type="AlphaFoldDB" id="C6LK68"/>
<keyword evidence="4" id="KW-0804">Transcription</keyword>
<dbReference type="STRING" id="168384.SAMN05660368_03985"/>
<organism evidence="6 7">
    <name type="scientific">Marvinbryantia formatexigens DSM 14469</name>
    <dbReference type="NCBI Taxonomy" id="478749"/>
    <lineage>
        <taxon>Bacteria</taxon>
        <taxon>Bacillati</taxon>
        <taxon>Bacillota</taxon>
        <taxon>Clostridia</taxon>
        <taxon>Lachnospirales</taxon>
        <taxon>Lachnospiraceae</taxon>
        <taxon>Marvinbryantia</taxon>
    </lineage>
</organism>
<dbReference type="GO" id="GO:0003700">
    <property type="term" value="F:DNA-binding transcription factor activity"/>
    <property type="evidence" value="ECO:0007669"/>
    <property type="project" value="InterPro"/>
</dbReference>